<proteinExistence type="inferred from homology"/>
<dbReference type="PROSITE" id="PS00651">
    <property type="entry name" value="RIBOSOMAL_L9"/>
    <property type="match status" value="1"/>
</dbReference>
<dbReference type="Pfam" id="PF03948">
    <property type="entry name" value="Ribosomal_L9_C"/>
    <property type="match status" value="1"/>
</dbReference>
<evidence type="ECO:0000256" key="6">
    <source>
        <dbReference type="ARBA" id="ARBA00035292"/>
    </source>
</evidence>
<keyword evidence="4 7" id="KW-0689">Ribosomal protein</keyword>
<evidence type="ECO:0000256" key="5">
    <source>
        <dbReference type="ARBA" id="ARBA00023274"/>
    </source>
</evidence>
<dbReference type="NCBIfam" id="TIGR00158">
    <property type="entry name" value="L9"/>
    <property type="match status" value="1"/>
</dbReference>
<comment type="function">
    <text evidence="7">Binds to the 23S rRNA.</text>
</comment>
<dbReference type="Gene3D" id="3.40.5.10">
    <property type="entry name" value="Ribosomal protein L9, N-terminal domain"/>
    <property type="match status" value="1"/>
</dbReference>
<evidence type="ECO:0000256" key="3">
    <source>
        <dbReference type="ARBA" id="ARBA00022884"/>
    </source>
</evidence>
<dbReference type="PANTHER" id="PTHR21368">
    <property type="entry name" value="50S RIBOSOMAL PROTEIN L9"/>
    <property type="match status" value="1"/>
</dbReference>
<keyword evidence="8" id="KW-0175">Coiled coil</keyword>
<gene>
    <name evidence="7" type="primary">rplI</name>
    <name evidence="10" type="ORF">Y5S_02518</name>
</gene>
<keyword evidence="3 7" id="KW-0694">RNA-binding</keyword>
<dbReference type="SUPFAM" id="SSF55653">
    <property type="entry name" value="Ribosomal protein L9 C-domain"/>
    <property type="match status" value="1"/>
</dbReference>
<dbReference type="InterPro" id="IPR009027">
    <property type="entry name" value="Ribosomal_bL9/RNase_H1_N"/>
</dbReference>
<comment type="caution">
    <text evidence="10">The sequence shown here is derived from an EMBL/GenBank/DDBJ whole genome shotgun (WGS) entry which is preliminary data.</text>
</comment>
<evidence type="ECO:0000256" key="8">
    <source>
        <dbReference type="SAM" id="Coils"/>
    </source>
</evidence>
<dbReference type="eggNOG" id="COG0359">
    <property type="taxonomic scope" value="Bacteria"/>
</dbReference>
<reference evidence="10 11" key="1">
    <citation type="submission" date="2012-09" db="EMBL/GenBank/DDBJ databases">
        <title>Genome Sequence of alkane-degrading Bacterium Alcanivorax sp. 19-m-6.</title>
        <authorList>
            <person name="Lai Q."/>
            <person name="Shao Z."/>
        </authorList>
    </citation>
    <scope>NUCLEOTIDE SEQUENCE [LARGE SCALE GENOMIC DNA]</scope>
    <source>
        <strain evidence="10 11">19-m-6</strain>
    </source>
</reference>
<dbReference type="PATRIC" id="fig|1177154.3.peg.2553"/>
<dbReference type="RefSeq" id="WP_035233463.1">
    <property type="nucleotide sequence ID" value="NZ_ARXV01000010.1"/>
</dbReference>
<evidence type="ECO:0000256" key="1">
    <source>
        <dbReference type="ARBA" id="ARBA00010605"/>
    </source>
</evidence>
<feature type="domain" description="Ribosomal protein L9" evidence="9">
    <location>
        <begin position="13"/>
        <end position="40"/>
    </location>
</feature>
<sequence length="150" mass="15739">MQVILLETIKNLGDLGAVVDVRSGYGRNFLIPQGKALPATKANLAEVEARRAELEKHAAEQLTAAQARAEKLNEATVTIAAKAGDEGKLFGSVGTRDIAEAVSAATEVAVEKAEVKLPNGALRNTGEFEIDLALHAEVTVTIKLAVVPAE</sequence>
<evidence type="ECO:0000313" key="10">
    <source>
        <dbReference type="EMBL" id="KGD64216.1"/>
    </source>
</evidence>
<dbReference type="EMBL" id="ARXV01000010">
    <property type="protein sequence ID" value="KGD64216.1"/>
    <property type="molecule type" value="Genomic_DNA"/>
</dbReference>
<dbReference type="InterPro" id="IPR020070">
    <property type="entry name" value="Ribosomal_bL9_N"/>
</dbReference>
<dbReference type="GO" id="GO:0005840">
    <property type="term" value="C:ribosome"/>
    <property type="evidence" value="ECO:0007669"/>
    <property type="project" value="UniProtKB-KW"/>
</dbReference>
<dbReference type="InterPro" id="IPR036935">
    <property type="entry name" value="Ribosomal_bL9_N_sf"/>
</dbReference>
<dbReference type="InterPro" id="IPR000244">
    <property type="entry name" value="Ribosomal_bL9"/>
</dbReference>
<dbReference type="AlphaFoldDB" id="A0A095SHV5"/>
<dbReference type="Proteomes" id="UP000029444">
    <property type="component" value="Unassembled WGS sequence"/>
</dbReference>
<protein>
    <recommendedName>
        <fullName evidence="6 7">Large ribosomal subunit protein bL9</fullName>
    </recommendedName>
</protein>
<dbReference type="InterPro" id="IPR036791">
    <property type="entry name" value="Ribosomal_bL9_C_sf"/>
</dbReference>
<evidence type="ECO:0000313" key="11">
    <source>
        <dbReference type="Proteomes" id="UP000029444"/>
    </source>
</evidence>
<dbReference type="InterPro" id="IPR020594">
    <property type="entry name" value="Ribosomal_bL9_bac/chp"/>
</dbReference>
<evidence type="ECO:0000256" key="7">
    <source>
        <dbReference type="HAMAP-Rule" id="MF_00503"/>
    </source>
</evidence>
<keyword evidence="5 7" id="KW-0687">Ribonucleoprotein</keyword>
<accession>A0A095SHV5</accession>
<keyword evidence="2 7" id="KW-0699">rRNA-binding</keyword>
<dbReference type="SUPFAM" id="SSF55658">
    <property type="entry name" value="L9 N-domain-like"/>
    <property type="match status" value="1"/>
</dbReference>
<dbReference type="Gene3D" id="3.10.430.100">
    <property type="entry name" value="Ribosomal protein L9, C-terminal domain"/>
    <property type="match status" value="1"/>
</dbReference>
<evidence type="ECO:0000256" key="4">
    <source>
        <dbReference type="ARBA" id="ARBA00022980"/>
    </source>
</evidence>
<dbReference type="STRING" id="1177154.Y5S_02518"/>
<evidence type="ECO:0000256" key="2">
    <source>
        <dbReference type="ARBA" id="ARBA00022730"/>
    </source>
</evidence>
<evidence type="ECO:0000259" key="9">
    <source>
        <dbReference type="PROSITE" id="PS00651"/>
    </source>
</evidence>
<dbReference type="GO" id="GO:0019843">
    <property type="term" value="F:rRNA binding"/>
    <property type="evidence" value="ECO:0007669"/>
    <property type="project" value="UniProtKB-UniRule"/>
</dbReference>
<dbReference type="GO" id="GO:0003735">
    <property type="term" value="F:structural constituent of ribosome"/>
    <property type="evidence" value="ECO:0007669"/>
    <property type="project" value="InterPro"/>
</dbReference>
<comment type="similarity">
    <text evidence="1 7">Belongs to the bacterial ribosomal protein bL9 family.</text>
</comment>
<name>A0A095SHV5_9GAMM</name>
<keyword evidence="11" id="KW-1185">Reference proteome</keyword>
<dbReference type="OrthoDB" id="9788336at2"/>
<feature type="coiled-coil region" evidence="8">
    <location>
        <begin position="37"/>
        <end position="75"/>
    </location>
</feature>
<dbReference type="Pfam" id="PF01281">
    <property type="entry name" value="Ribosomal_L9_N"/>
    <property type="match status" value="1"/>
</dbReference>
<organism evidence="10 11">
    <name type="scientific">Alcanivorax nanhaiticus</name>
    <dbReference type="NCBI Taxonomy" id="1177154"/>
    <lineage>
        <taxon>Bacteria</taxon>
        <taxon>Pseudomonadati</taxon>
        <taxon>Pseudomonadota</taxon>
        <taxon>Gammaproteobacteria</taxon>
        <taxon>Oceanospirillales</taxon>
        <taxon>Alcanivoracaceae</taxon>
        <taxon>Alcanivorax</taxon>
    </lineage>
</organism>
<dbReference type="GO" id="GO:0006412">
    <property type="term" value="P:translation"/>
    <property type="evidence" value="ECO:0007669"/>
    <property type="project" value="UniProtKB-UniRule"/>
</dbReference>
<dbReference type="HAMAP" id="MF_00503">
    <property type="entry name" value="Ribosomal_bL9"/>
    <property type="match status" value="1"/>
</dbReference>
<dbReference type="GO" id="GO:1990904">
    <property type="term" value="C:ribonucleoprotein complex"/>
    <property type="evidence" value="ECO:0007669"/>
    <property type="project" value="UniProtKB-KW"/>
</dbReference>
<dbReference type="InterPro" id="IPR020069">
    <property type="entry name" value="Ribosomal_bL9_C"/>
</dbReference>